<dbReference type="InterPro" id="IPR003593">
    <property type="entry name" value="AAA+_ATPase"/>
</dbReference>
<dbReference type="RefSeq" id="WP_156990791.1">
    <property type="nucleotide sequence ID" value="NZ_CP060286.1"/>
</dbReference>
<name>A0A6N8I1P9_9FIRM</name>
<evidence type="ECO:0000313" key="8">
    <source>
        <dbReference type="Proteomes" id="UP000515909"/>
    </source>
</evidence>
<evidence type="ECO:0000313" key="6">
    <source>
        <dbReference type="EMBL" id="QNK39764.1"/>
    </source>
</evidence>
<dbReference type="InterPro" id="IPR003439">
    <property type="entry name" value="ABC_transporter-like_ATP-bd"/>
</dbReference>
<keyword evidence="2" id="KW-0547">Nucleotide-binding</keyword>
<dbReference type="GO" id="GO:0016887">
    <property type="term" value="F:ATP hydrolysis activity"/>
    <property type="evidence" value="ECO:0007669"/>
    <property type="project" value="InterPro"/>
</dbReference>
<dbReference type="EMBL" id="VWXL01000069">
    <property type="protein sequence ID" value="MVB11657.1"/>
    <property type="molecule type" value="Genomic_DNA"/>
</dbReference>
<dbReference type="Proteomes" id="UP000515909">
    <property type="component" value="Chromosome"/>
</dbReference>
<dbReference type="PROSITE" id="PS50893">
    <property type="entry name" value="ABC_TRANSPORTER_2"/>
    <property type="match status" value="1"/>
</dbReference>
<evidence type="ECO:0000259" key="4">
    <source>
        <dbReference type="PROSITE" id="PS50893"/>
    </source>
</evidence>
<accession>A0A7G8T823</accession>
<dbReference type="Gene3D" id="3.40.50.300">
    <property type="entry name" value="P-loop containing nucleotide triphosphate hydrolases"/>
    <property type="match status" value="1"/>
</dbReference>
<dbReference type="SMART" id="SM00382">
    <property type="entry name" value="AAA"/>
    <property type="match status" value="1"/>
</dbReference>
<proteinExistence type="predicted"/>
<sequence length="346" mass="38435">MLQVDIQKNIGSFSLCSRFEADGGIMGILGESGCGKSMTLRCIAGIERPDRGRILLDGEPLFDSERGIDLPPQKRRVGYLFQSYALFPNMTVRQNILCGLKNEKAKAKRNEIYGQTLTQLELNGLEDRRPEQLSGGQAQRAALARILVSRPRLLMLDEPFSALDSHLRVQLQMRMLELLRELGGPVLLVTHSRDEAYHLCGRIGVMGNGVFLTCKETKELFANPENRQAAVLTGCKNITGARKTGEFELEAPGWGVRLKTALPVRDDACAVGIRAHYFHPRSSGNRFPVRFTGQMEEPFESILSFHYEGQAAGTPDLWWRVPKGKISSPLPAELGVAPANVFPLYQ</sequence>
<dbReference type="PROSITE" id="PS00211">
    <property type="entry name" value="ABC_TRANSPORTER_1"/>
    <property type="match status" value="1"/>
</dbReference>
<dbReference type="AlphaFoldDB" id="A0A6N8I1P9"/>
<feature type="domain" description="ABC transporter" evidence="4">
    <location>
        <begin position="1"/>
        <end position="233"/>
    </location>
</feature>
<dbReference type="OrthoDB" id="9802264at2"/>
<reference evidence="5 7" key="1">
    <citation type="submission" date="2019-09" db="EMBL/GenBank/DDBJ databases">
        <title>Genome sequence of Clostridium sp. EA1.</title>
        <authorList>
            <person name="Poehlein A."/>
            <person name="Bengelsdorf F.R."/>
            <person name="Daniel R."/>
        </authorList>
    </citation>
    <scope>NUCLEOTIDE SEQUENCE [LARGE SCALE GENOMIC DNA]</scope>
    <source>
        <strain evidence="5 7">EA1</strain>
    </source>
</reference>
<dbReference type="KEGG" id="cfem:HCR03_13670"/>
<dbReference type="PANTHER" id="PTHR42781:SF4">
    <property type="entry name" value="SPERMIDINE_PUTRESCINE IMPORT ATP-BINDING PROTEIN POTA"/>
    <property type="match status" value="1"/>
</dbReference>
<dbReference type="InterPro" id="IPR017871">
    <property type="entry name" value="ABC_transporter-like_CS"/>
</dbReference>
<evidence type="ECO:0000256" key="1">
    <source>
        <dbReference type="ARBA" id="ARBA00022448"/>
    </source>
</evidence>
<gene>
    <name evidence="5" type="primary">btuD_12</name>
    <name evidence="5" type="ORF">CAFE_23790</name>
    <name evidence="6" type="ORF">HCR03_13670</name>
</gene>
<dbReference type="PANTHER" id="PTHR42781">
    <property type="entry name" value="SPERMIDINE/PUTRESCINE IMPORT ATP-BINDING PROTEIN POTA"/>
    <property type="match status" value="1"/>
</dbReference>
<dbReference type="EMBL" id="CP060286">
    <property type="protein sequence ID" value="QNK39764.1"/>
    <property type="molecule type" value="Genomic_DNA"/>
</dbReference>
<dbReference type="Pfam" id="PF00005">
    <property type="entry name" value="ABC_tran"/>
    <property type="match status" value="1"/>
</dbReference>
<dbReference type="Proteomes" id="UP000469440">
    <property type="component" value="Unassembled WGS sequence"/>
</dbReference>
<evidence type="ECO:0000256" key="2">
    <source>
        <dbReference type="ARBA" id="ARBA00022741"/>
    </source>
</evidence>
<dbReference type="SUPFAM" id="SSF52540">
    <property type="entry name" value="P-loop containing nucleoside triphosphate hydrolases"/>
    <property type="match status" value="1"/>
</dbReference>
<organism evidence="5 7">
    <name type="scientific">Caproicibacter fermentans</name>
    <dbReference type="NCBI Taxonomy" id="2576756"/>
    <lineage>
        <taxon>Bacteria</taxon>
        <taxon>Bacillati</taxon>
        <taxon>Bacillota</taxon>
        <taxon>Clostridia</taxon>
        <taxon>Eubacteriales</taxon>
        <taxon>Acutalibacteraceae</taxon>
        <taxon>Caproicibacter</taxon>
    </lineage>
</organism>
<keyword evidence="3 5" id="KW-0067">ATP-binding</keyword>
<evidence type="ECO:0000313" key="7">
    <source>
        <dbReference type="Proteomes" id="UP000469440"/>
    </source>
</evidence>
<keyword evidence="1" id="KW-0813">Transport</keyword>
<evidence type="ECO:0000313" key="5">
    <source>
        <dbReference type="EMBL" id="MVB11657.1"/>
    </source>
</evidence>
<dbReference type="InterPro" id="IPR050093">
    <property type="entry name" value="ABC_SmlMolc_Importer"/>
</dbReference>
<protein>
    <submittedName>
        <fullName evidence="6">ATP-binding cassette domain-containing protein</fullName>
    </submittedName>
    <submittedName>
        <fullName evidence="5">Vitamin B12 import ATP-binding protein BtuD</fullName>
    </submittedName>
</protein>
<keyword evidence="7" id="KW-1185">Reference proteome</keyword>
<dbReference type="InterPro" id="IPR027417">
    <property type="entry name" value="P-loop_NTPase"/>
</dbReference>
<accession>A0A6N8I1P9</accession>
<dbReference type="GO" id="GO:0005524">
    <property type="term" value="F:ATP binding"/>
    <property type="evidence" value="ECO:0007669"/>
    <property type="project" value="UniProtKB-KW"/>
</dbReference>
<evidence type="ECO:0000256" key="3">
    <source>
        <dbReference type="ARBA" id="ARBA00022840"/>
    </source>
</evidence>
<reference evidence="6 8" key="2">
    <citation type="submission" date="2020-08" db="EMBL/GenBank/DDBJ databases">
        <title>The isolate Caproiciproducens sp. 7D4C2 produces n-caproate at mildly acidic conditions from hexoses: genome and rBOX comparison with related strains and chain-elongating bacteria.</title>
        <authorList>
            <person name="Esquivel-Elizondo S."/>
            <person name="Bagci C."/>
            <person name="Temovska M."/>
            <person name="Jeon B.S."/>
            <person name="Bessarab I."/>
            <person name="Williams R.B.H."/>
            <person name="Huson D.H."/>
            <person name="Angenent L.T."/>
        </authorList>
    </citation>
    <scope>NUCLEOTIDE SEQUENCE [LARGE SCALE GENOMIC DNA]</scope>
    <source>
        <strain evidence="6 8">7D4C2</strain>
    </source>
</reference>